<keyword evidence="2" id="KW-1185">Reference proteome</keyword>
<accession>A0AAI9VBK6</accession>
<dbReference type="EMBL" id="MPDP01000101">
    <property type="protein sequence ID" value="KAK1481330.1"/>
    <property type="molecule type" value="Genomic_DNA"/>
</dbReference>
<dbReference type="Proteomes" id="UP001239213">
    <property type="component" value="Unassembled WGS sequence"/>
</dbReference>
<comment type="caution">
    <text evidence="1">The sequence shown here is derived from an EMBL/GenBank/DDBJ whole genome shotgun (WGS) entry which is preliminary data.</text>
</comment>
<sequence>MAAVTPSLPAMLPRSQLQIRRNGLVELQAIPPILRPLLRAYLLGYASAVAPRVLTLLMQYLTKKRRQIAKENGCIGFVAQLRRIVLAGLDPQRFPTFCALLVGGSTLLEEPLRRVFERNTKGLTEVTRTRLARWSATFIAAWFSLQLLQSKKSSAFTGTSPEKSDSPPGAQLKETRFTDPCLFVTSCAFIMWAWFYHPERLPSGYNKWISSAANVDMRLIEALQKLRANDMSYGKSGQAELLQGMCEKYGWPSEWGDPSKSIPIPCEMVHMGCGPSCELHAISRFYRSWKWSMAMYLPLSVALLLRGPINKKTIVRTLLSSSRSAAFLGAYITLFYYGVCLARTRIGPHILGKDLAARQRMDSGICVRTGCCLCGWSVLVESASRRKDMALFVAPRAMATLLPRRYGMDKQWRETLVFAASTAVVFTCIHENQTRVRGVLGGVLGMVLRN</sequence>
<protein>
    <submittedName>
        <fullName evidence="1">Integral membrane protein</fullName>
    </submittedName>
</protein>
<dbReference type="InterPro" id="IPR026749">
    <property type="entry name" value="Tmem135"/>
</dbReference>
<organism evidence="1 2">
    <name type="scientific">Colletotrichum cuscutae</name>
    <dbReference type="NCBI Taxonomy" id="1209917"/>
    <lineage>
        <taxon>Eukaryota</taxon>
        <taxon>Fungi</taxon>
        <taxon>Dikarya</taxon>
        <taxon>Ascomycota</taxon>
        <taxon>Pezizomycotina</taxon>
        <taxon>Sordariomycetes</taxon>
        <taxon>Hypocreomycetidae</taxon>
        <taxon>Glomerellales</taxon>
        <taxon>Glomerellaceae</taxon>
        <taxon>Colletotrichum</taxon>
        <taxon>Colletotrichum acutatum species complex</taxon>
    </lineage>
</organism>
<dbReference type="PANTHER" id="PTHR12459:SF15">
    <property type="entry name" value="TRANSMEMBRANE PROTEIN 135"/>
    <property type="match status" value="1"/>
</dbReference>
<gene>
    <name evidence="1" type="ORF">CCUS01_04442</name>
</gene>
<reference evidence="1" key="1">
    <citation type="submission" date="2016-11" db="EMBL/GenBank/DDBJ databases">
        <title>The genome sequence of Colletotrichum cuscutae.</title>
        <authorList>
            <person name="Baroncelli R."/>
        </authorList>
    </citation>
    <scope>NUCLEOTIDE SEQUENCE</scope>
    <source>
        <strain evidence="1">IMI 304802</strain>
    </source>
</reference>
<name>A0AAI9VBK6_9PEZI</name>
<evidence type="ECO:0000313" key="2">
    <source>
        <dbReference type="Proteomes" id="UP001239213"/>
    </source>
</evidence>
<evidence type="ECO:0000313" key="1">
    <source>
        <dbReference type="EMBL" id="KAK1481330.1"/>
    </source>
</evidence>
<proteinExistence type="predicted"/>
<dbReference type="AlphaFoldDB" id="A0AAI9VBK6"/>
<dbReference type="PANTHER" id="PTHR12459">
    <property type="entry name" value="TRANSMEMBRANE PROTEIN 135-RELATED"/>
    <property type="match status" value="1"/>
</dbReference>